<evidence type="ECO:0000256" key="3">
    <source>
        <dbReference type="ARBA" id="ARBA00022755"/>
    </source>
</evidence>
<dbReference type="InterPro" id="IPR000031">
    <property type="entry name" value="PurE_dom"/>
</dbReference>
<dbReference type="HAMAP" id="MF_01929">
    <property type="entry name" value="PurE_classI"/>
    <property type="match status" value="1"/>
</dbReference>
<evidence type="ECO:0000256" key="2">
    <source>
        <dbReference type="ARBA" id="ARBA00012329"/>
    </source>
</evidence>
<evidence type="ECO:0000313" key="7">
    <source>
        <dbReference type="Proteomes" id="UP000250140"/>
    </source>
</evidence>
<accession>A0A8E2JT43</accession>
<protein>
    <recommendedName>
        <fullName evidence="2">phosphoribosylaminoimidazole carboxylase</fullName>
        <ecNumber evidence="2">4.1.1.21</ecNumber>
    </recommendedName>
</protein>
<dbReference type="UniPathway" id="UPA00074">
    <property type="reaction ID" value="UER00130"/>
</dbReference>
<reference evidence="6 7" key="1">
    <citation type="journal article" date="2016" name="Nat. Commun.">
        <title>Ectomycorrhizal ecology is imprinted in the genome of the dominant symbiotic fungus Cenococcum geophilum.</title>
        <authorList>
            <consortium name="DOE Joint Genome Institute"/>
            <person name="Peter M."/>
            <person name="Kohler A."/>
            <person name="Ohm R.A."/>
            <person name="Kuo A."/>
            <person name="Krutzmann J."/>
            <person name="Morin E."/>
            <person name="Arend M."/>
            <person name="Barry K.W."/>
            <person name="Binder M."/>
            <person name="Choi C."/>
            <person name="Clum A."/>
            <person name="Copeland A."/>
            <person name="Grisel N."/>
            <person name="Haridas S."/>
            <person name="Kipfer T."/>
            <person name="LaButti K."/>
            <person name="Lindquist E."/>
            <person name="Lipzen A."/>
            <person name="Maire R."/>
            <person name="Meier B."/>
            <person name="Mihaltcheva S."/>
            <person name="Molinier V."/>
            <person name="Murat C."/>
            <person name="Poggeler S."/>
            <person name="Quandt C.A."/>
            <person name="Sperisen C."/>
            <person name="Tritt A."/>
            <person name="Tisserant E."/>
            <person name="Crous P.W."/>
            <person name="Henrissat B."/>
            <person name="Nehls U."/>
            <person name="Egli S."/>
            <person name="Spatafora J.W."/>
            <person name="Grigoriev I.V."/>
            <person name="Martin F.M."/>
        </authorList>
    </citation>
    <scope>NUCLEOTIDE SEQUENCE [LARGE SCALE GENOMIC DNA]</scope>
    <source>
        <strain evidence="6 7">CBS 207.34</strain>
    </source>
</reference>
<dbReference type="PIRSF" id="PIRSF001338">
    <property type="entry name" value="AIR_carboxylase"/>
    <property type="match status" value="1"/>
</dbReference>
<dbReference type="PANTHER" id="PTHR23046:SF2">
    <property type="entry name" value="PHOSPHORIBOSYLAMINOIMIDAZOLE CARBOXYLASE"/>
    <property type="match status" value="1"/>
</dbReference>
<name>A0A8E2JT43_9PEZI</name>
<dbReference type="PANTHER" id="PTHR23046">
    <property type="entry name" value="PHOSPHORIBOSYLAMINOIMIDAZOLE CARBOXYLASE CATALYTIC SUBUNIT"/>
    <property type="match status" value="1"/>
</dbReference>
<dbReference type="SMART" id="SM01001">
    <property type="entry name" value="AIRC"/>
    <property type="match status" value="1"/>
</dbReference>
<comment type="pathway">
    <text evidence="1">Purine metabolism; IMP biosynthesis via de novo pathway; 5-amino-1-(5-phospho-D-ribosyl)imidazole-4-carboxylate from 5-amino-1-(5-phospho-D-ribosyl)imidazole (carboxylase route): step 1/1.</text>
</comment>
<dbReference type="GO" id="GO:0006189">
    <property type="term" value="P:'de novo' IMP biosynthetic process"/>
    <property type="evidence" value="ECO:0007669"/>
    <property type="project" value="UniProtKB-UniPathway"/>
</dbReference>
<evidence type="ECO:0000256" key="1">
    <source>
        <dbReference type="ARBA" id="ARBA00004747"/>
    </source>
</evidence>
<dbReference type="InterPro" id="IPR024694">
    <property type="entry name" value="PurE_prokaryotes"/>
</dbReference>
<dbReference type="SUPFAM" id="SSF52255">
    <property type="entry name" value="N5-CAIR mutase (phosphoribosylaminoimidazole carboxylase, PurE)"/>
    <property type="match status" value="1"/>
</dbReference>
<dbReference type="GO" id="GO:0004638">
    <property type="term" value="F:phosphoribosylaminoimidazole carboxylase activity"/>
    <property type="evidence" value="ECO:0007669"/>
    <property type="project" value="UniProtKB-EC"/>
</dbReference>
<proteinExistence type="inferred from homology"/>
<dbReference type="OrthoDB" id="15425at2759"/>
<dbReference type="EC" id="4.1.1.21" evidence="2"/>
<dbReference type="Pfam" id="PF00731">
    <property type="entry name" value="AIRC"/>
    <property type="match status" value="1"/>
</dbReference>
<sequence length="165" mass="17770">MGSDSDMPILRPCFEILDKFKIPYQARITSAHRTPDWMRTFAKDAKQNGFRVIIAAAGGAAHLPGMAASWTVLPVIGVPVKASVLDGVDSLYSMSQMPRGEPVATVGINNSTNAALLAARILGVADARVATLLREYAERSEAEVRAKDASLLRMGPLAYLKQMGR</sequence>
<organism evidence="6 7">
    <name type="scientific">Glonium stellatum</name>
    <dbReference type="NCBI Taxonomy" id="574774"/>
    <lineage>
        <taxon>Eukaryota</taxon>
        <taxon>Fungi</taxon>
        <taxon>Dikarya</taxon>
        <taxon>Ascomycota</taxon>
        <taxon>Pezizomycotina</taxon>
        <taxon>Dothideomycetes</taxon>
        <taxon>Pleosporomycetidae</taxon>
        <taxon>Gloniales</taxon>
        <taxon>Gloniaceae</taxon>
        <taxon>Glonium</taxon>
    </lineage>
</organism>
<dbReference type="GO" id="GO:0016853">
    <property type="term" value="F:isomerase activity"/>
    <property type="evidence" value="ECO:0007669"/>
    <property type="project" value="UniProtKB-KW"/>
</dbReference>
<feature type="domain" description="PurE" evidence="5">
    <location>
        <begin position="1"/>
        <end position="144"/>
    </location>
</feature>
<evidence type="ECO:0000259" key="5">
    <source>
        <dbReference type="SMART" id="SM01001"/>
    </source>
</evidence>
<dbReference type="InterPro" id="IPR033747">
    <property type="entry name" value="PurE_ClassI"/>
</dbReference>
<gene>
    <name evidence="6" type="ORF">AOQ84DRAFT_376975</name>
</gene>
<keyword evidence="7" id="KW-1185">Reference proteome</keyword>
<evidence type="ECO:0000256" key="4">
    <source>
        <dbReference type="ARBA" id="ARBA00023235"/>
    </source>
</evidence>
<dbReference type="Gene3D" id="3.40.50.1970">
    <property type="match status" value="1"/>
</dbReference>
<dbReference type="NCBIfam" id="TIGR01162">
    <property type="entry name" value="purE"/>
    <property type="match status" value="1"/>
</dbReference>
<keyword evidence="3" id="KW-0658">Purine biosynthesis</keyword>
<evidence type="ECO:0000313" key="6">
    <source>
        <dbReference type="EMBL" id="OCL08209.1"/>
    </source>
</evidence>
<keyword evidence="4" id="KW-0413">Isomerase</keyword>
<dbReference type="Proteomes" id="UP000250140">
    <property type="component" value="Unassembled WGS sequence"/>
</dbReference>
<dbReference type="EMBL" id="KV749697">
    <property type="protein sequence ID" value="OCL08209.1"/>
    <property type="molecule type" value="Genomic_DNA"/>
</dbReference>
<dbReference type="AlphaFoldDB" id="A0A8E2JT43"/>